<dbReference type="CDD" id="cd09627">
    <property type="entry name" value="DOMON_murB_like"/>
    <property type="match status" value="1"/>
</dbReference>
<organism evidence="1 2">
    <name type="scientific">Stakelama saccharophila</name>
    <dbReference type="NCBI Taxonomy" id="3075605"/>
    <lineage>
        <taxon>Bacteria</taxon>
        <taxon>Pseudomonadati</taxon>
        <taxon>Pseudomonadota</taxon>
        <taxon>Alphaproteobacteria</taxon>
        <taxon>Sphingomonadales</taxon>
        <taxon>Sphingomonadaceae</taxon>
        <taxon>Stakelama</taxon>
    </lineage>
</organism>
<protein>
    <submittedName>
        <fullName evidence="1">DOMON-like domain-containing protein</fullName>
    </submittedName>
</protein>
<dbReference type="EMBL" id="CP135076">
    <property type="protein sequence ID" value="WNO52598.1"/>
    <property type="molecule type" value="Genomic_DNA"/>
</dbReference>
<accession>A0ABZ0B6T8</accession>
<evidence type="ECO:0000313" key="1">
    <source>
        <dbReference type="EMBL" id="WNO52598.1"/>
    </source>
</evidence>
<reference evidence="1 2" key="1">
    <citation type="submission" date="2023-09" db="EMBL/GenBank/DDBJ databases">
        <authorList>
            <person name="Rey-Velasco X."/>
        </authorList>
    </citation>
    <scope>NUCLEOTIDE SEQUENCE [LARGE SCALE GENOMIC DNA]</scope>
    <source>
        <strain evidence="1 2">W311</strain>
    </source>
</reference>
<dbReference type="RefSeq" id="WP_313913211.1">
    <property type="nucleotide sequence ID" value="NZ_CP135076.1"/>
</dbReference>
<evidence type="ECO:0000313" key="2">
    <source>
        <dbReference type="Proteomes" id="UP001302249"/>
    </source>
</evidence>
<gene>
    <name evidence="1" type="ORF">RPR59_08940</name>
</gene>
<keyword evidence="2" id="KW-1185">Reference proteome</keyword>
<name>A0ABZ0B6T8_9SPHN</name>
<dbReference type="Proteomes" id="UP001302249">
    <property type="component" value="Chromosome"/>
</dbReference>
<sequence>MKTSLLCHRAAPQSTLTRIEVTVAPPRGDCIGLSFRAVGDVDAIRWPGDRDCGDGPWHRGDRLWESTCFEAFLRRAGGAGYREINLATSGCWAAYAFEGYREGMAEADDIRMLGGKWRIRDGRAELHVLLGLPPGFRREPLSLGLSAVMKGVDGGTSYWALAHPRERPDFHDPACFALELPAAG</sequence>
<proteinExistence type="predicted"/>